<sequence>MKVMDQLGLDPKLWSQLALPTVGTGGTFSSQETSDFESSYSTITETSTIEQTEEDFDEDDETIPPGAIPRELLNGSLLSRNASSADASIPSLIAQPTL</sequence>
<gene>
    <name evidence="2" type="ORF">PROFUN_11704</name>
</gene>
<feature type="compositionally biased region" description="Low complexity" evidence="1">
    <location>
        <begin position="37"/>
        <end position="50"/>
    </location>
</feature>
<organism evidence="2 3">
    <name type="scientific">Planoprotostelium fungivorum</name>
    <dbReference type="NCBI Taxonomy" id="1890364"/>
    <lineage>
        <taxon>Eukaryota</taxon>
        <taxon>Amoebozoa</taxon>
        <taxon>Evosea</taxon>
        <taxon>Variosea</taxon>
        <taxon>Cavosteliida</taxon>
        <taxon>Cavosteliaceae</taxon>
        <taxon>Planoprotostelium</taxon>
    </lineage>
</organism>
<comment type="caution">
    <text evidence="2">The sequence shown here is derived from an EMBL/GenBank/DDBJ whole genome shotgun (WGS) entry which is preliminary data.</text>
</comment>
<evidence type="ECO:0000313" key="3">
    <source>
        <dbReference type="Proteomes" id="UP000241769"/>
    </source>
</evidence>
<dbReference type="InParanoid" id="A0A2P6N957"/>
<feature type="region of interest" description="Disordered" evidence="1">
    <location>
        <begin position="25"/>
        <end position="70"/>
    </location>
</feature>
<dbReference type="AlphaFoldDB" id="A0A2P6N957"/>
<keyword evidence="3" id="KW-1185">Reference proteome</keyword>
<evidence type="ECO:0000256" key="1">
    <source>
        <dbReference type="SAM" id="MobiDB-lite"/>
    </source>
</evidence>
<reference evidence="2 3" key="1">
    <citation type="journal article" date="2018" name="Genome Biol. Evol.">
        <title>Multiple Roots of Fruiting Body Formation in Amoebozoa.</title>
        <authorList>
            <person name="Hillmann F."/>
            <person name="Forbes G."/>
            <person name="Novohradska S."/>
            <person name="Ferling I."/>
            <person name="Riege K."/>
            <person name="Groth M."/>
            <person name="Westermann M."/>
            <person name="Marz M."/>
            <person name="Spaller T."/>
            <person name="Winckler T."/>
            <person name="Schaap P."/>
            <person name="Glockner G."/>
        </authorList>
    </citation>
    <scope>NUCLEOTIDE SEQUENCE [LARGE SCALE GENOMIC DNA]</scope>
    <source>
        <strain evidence="2 3">Jena</strain>
    </source>
</reference>
<proteinExistence type="predicted"/>
<evidence type="ECO:0000313" key="2">
    <source>
        <dbReference type="EMBL" id="PRP80482.1"/>
    </source>
</evidence>
<name>A0A2P6N957_9EUKA</name>
<dbReference type="EMBL" id="MDYQ01000147">
    <property type="protein sequence ID" value="PRP80482.1"/>
    <property type="molecule type" value="Genomic_DNA"/>
</dbReference>
<protein>
    <submittedName>
        <fullName evidence="2">Uncharacterized protein</fullName>
    </submittedName>
</protein>
<accession>A0A2P6N957</accession>
<dbReference type="Proteomes" id="UP000241769">
    <property type="component" value="Unassembled WGS sequence"/>
</dbReference>
<feature type="compositionally biased region" description="Acidic residues" evidence="1">
    <location>
        <begin position="51"/>
        <end position="62"/>
    </location>
</feature>